<name>A0A2P2L9T8_RHIMU</name>
<organism evidence="2">
    <name type="scientific">Rhizophora mucronata</name>
    <name type="common">Asiatic mangrove</name>
    <dbReference type="NCBI Taxonomy" id="61149"/>
    <lineage>
        <taxon>Eukaryota</taxon>
        <taxon>Viridiplantae</taxon>
        <taxon>Streptophyta</taxon>
        <taxon>Embryophyta</taxon>
        <taxon>Tracheophyta</taxon>
        <taxon>Spermatophyta</taxon>
        <taxon>Magnoliopsida</taxon>
        <taxon>eudicotyledons</taxon>
        <taxon>Gunneridae</taxon>
        <taxon>Pentapetalae</taxon>
        <taxon>rosids</taxon>
        <taxon>fabids</taxon>
        <taxon>Malpighiales</taxon>
        <taxon>Rhizophoraceae</taxon>
        <taxon>Rhizophora</taxon>
    </lineage>
</organism>
<feature type="region of interest" description="Disordered" evidence="1">
    <location>
        <begin position="1"/>
        <end position="21"/>
    </location>
</feature>
<evidence type="ECO:0000256" key="1">
    <source>
        <dbReference type="SAM" id="MobiDB-lite"/>
    </source>
</evidence>
<dbReference type="AlphaFoldDB" id="A0A2P2L9T8"/>
<reference evidence="2" key="1">
    <citation type="submission" date="2018-02" db="EMBL/GenBank/DDBJ databases">
        <title>Rhizophora mucronata_Transcriptome.</title>
        <authorList>
            <person name="Meera S.P."/>
            <person name="Sreeshan A."/>
            <person name="Augustine A."/>
        </authorList>
    </citation>
    <scope>NUCLEOTIDE SEQUENCE</scope>
    <source>
        <tissue evidence="2">Leaf</tissue>
    </source>
</reference>
<protein>
    <submittedName>
        <fullName evidence="2">Uncharacterized protein</fullName>
    </submittedName>
</protein>
<proteinExistence type="predicted"/>
<evidence type="ECO:0000313" key="2">
    <source>
        <dbReference type="EMBL" id="MBX14714.1"/>
    </source>
</evidence>
<dbReference type="EMBL" id="GGEC01034230">
    <property type="protein sequence ID" value="MBX14714.1"/>
    <property type="molecule type" value="Transcribed_RNA"/>
</dbReference>
<sequence length="21" mass="2254">MRSLRSLNSPPSPALSLLLSN</sequence>
<accession>A0A2P2L9T8</accession>